<dbReference type="OrthoDB" id="5282002at2759"/>
<protein>
    <submittedName>
        <fullName evidence="4">Uncharacterized protein</fullName>
    </submittedName>
</protein>
<dbReference type="PANTHER" id="PTHR28069">
    <property type="entry name" value="GH20023P"/>
    <property type="match status" value="1"/>
</dbReference>
<feature type="compositionally biased region" description="Basic and acidic residues" evidence="1">
    <location>
        <begin position="407"/>
        <end position="422"/>
    </location>
</feature>
<feature type="domain" description="Mitochondrial splicing suppressor 51-like C-terminal" evidence="3">
    <location>
        <begin position="164"/>
        <end position="322"/>
    </location>
</feature>
<feature type="region of interest" description="Disordered" evidence="1">
    <location>
        <begin position="324"/>
        <end position="447"/>
    </location>
</feature>
<dbReference type="Pfam" id="PF13824">
    <property type="entry name" value="zf-Mss51"/>
    <property type="match status" value="1"/>
</dbReference>
<feature type="non-terminal residue" evidence="4">
    <location>
        <position position="1"/>
    </location>
</feature>
<feature type="domain" description="Mitochondrial splicing suppressor 51-like C-terminal" evidence="3">
    <location>
        <begin position="451"/>
        <end position="516"/>
    </location>
</feature>
<dbReference type="STRING" id="1569628.A0A316UL81"/>
<dbReference type="EMBL" id="KZ819673">
    <property type="protein sequence ID" value="PWN26000.1"/>
    <property type="molecule type" value="Genomic_DNA"/>
</dbReference>
<feature type="compositionally biased region" description="Low complexity" evidence="1">
    <location>
        <begin position="374"/>
        <end position="390"/>
    </location>
</feature>
<feature type="region of interest" description="Disordered" evidence="1">
    <location>
        <begin position="238"/>
        <end position="276"/>
    </location>
</feature>
<dbReference type="Pfam" id="PF20179">
    <property type="entry name" value="MSS51_C"/>
    <property type="match status" value="2"/>
</dbReference>
<dbReference type="Proteomes" id="UP000245884">
    <property type="component" value="Unassembled WGS sequence"/>
</dbReference>
<sequence length="547" mass="60769">KPILEQDNLFHPLSSSPIPALRQRAERIKRLAPCPVHLRRGQRVAVNFDCPECGWPTHYSEKEWAQDSEHGRYILRLREANEDEHDLRSGREMTEFRMPGPQGFEEAINMSSWDVFFYTRNFPSIETERSRRHVSKLLTFPTTVGAVLHENSPYTTRNRRLTREGMRSFLALRQMLHPKLGARPSLDSVRVFVVGARAESTLPPNIWDQLRFMFPGVNFHLYLIGPEVTLPQDSMTSSFTAGAASPGSSSSSSPAVTEERPHRTRTSNYGPNAPSRTLVISEGLTMTFIQCNYEEVHHQMEPFDPYTDVFFAFSPGFGFPSQRAYDRPVSEEDDAAVSSSSSSTEAASASAASAKSAQQPTEGGRLDPVAAQFESSQETDTAAAAEAPRSATERLPKADATVSYQQQKEEQRARDQEAKAAEQDTSASSSTEPETPGARPYSSLPTLPPLLQAQSEWASALTSMLSTKCPLIMTGFSPADVRRDVEAFESVEGIRGEFEWLITPGENVFGSLSWSVADFDTRVAVRANWGVWAVRGKRYDLEGPGAY</sequence>
<evidence type="ECO:0000259" key="3">
    <source>
        <dbReference type="Pfam" id="PF20179"/>
    </source>
</evidence>
<accession>A0A316UL81</accession>
<feature type="domain" description="Mitochondrial splicing suppressor 51 zinc-finger" evidence="2">
    <location>
        <begin position="34"/>
        <end position="87"/>
    </location>
</feature>
<dbReference type="InterPro" id="IPR032717">
    <property type="entry name" value="Mss51_Znf"/>
</dbReference>
<dbReference type="GeneID" id="37025910"/>
<feature type="non-terminal residue" evidence="4">
    <location>
        <position position="547"/>
    </location>
</feature>
<dbReference type="InterPro" id="IPR046824">
    <property type="entry name" value="Mss51-like_C"/>
</dbReference>
<feature type="compositionally biased region" description="Low complexity" evidence="1">
    <location>
        <begin position="336"/>
        <end position="357"/>
    </location>
</feature>
<proteinExistence type="predicted"/>
<dbReference type="PANTHER" id="PTHR28069:SF1">
    <property type="entry name" value="PROTEIN MSS51, MITOCHONDRIAL"/>
    <property type="match status" value="1"/>
</dbReference>
<evidence type="ECO:0000259" key="2">
    <source>
        <dbReference type="Pfam" id="PF13824"/>
    </source>
</evidence>
<feature type="compositionally biased region" description="Low complexity" evidence="1">
    <location>
        <begin position="425"/>
        <end position="447"/>
    </location>
</feature>
<evidence type="ECO:0000256" key="1">
    <source>
        <dbReference type="SAM" id="MobiDB-lite"/>
    </source>
</evidence>
<keyword evidence="5" id="KW-1185">Reference proteome</keyword>
<evidence type="ECO:0000313" key="4">
    <source>
        <dbReference type="EMBL" id="PWN26000.1"/>
    </source>
</evidence>
<dbReference type="RefSeq" id="XP_025360612.1">
    <property type="nucleotide sequence ID" value="XM_025504087.1"/>
</dbReference>
<dbReference type="AlphaFoldDB" id="A0A316UL81"/>
<organism evidence="4 5">
    <name type="scientific">Jaminaea rosea</name>
    <dbReference type="NCBI Taxonomy" id="1569628"/>
    <lineage>
        <taxon>Eukaryota</taxon>
        <taxon>Fungi</taxon>
        <taxon>Dikarya</taxon>
        <taxon>Basidiomycota</taxon>
        <taxon>Ustilaginomycotina</taxon>
        <taxon>Exobasidiomycetes</taxon>
        <taxon>Microstromatales</taxon>
        <taxon>Microstromatales incertae sedis</taxon>
        <taxon>Jaminaea</taxon>
    </lineage>
</organism>
<gene>
    <name evidence="4" type="ORF">BDZ90DRAFT_210804</name>
</gene>
<name>A0A316UL81_9BASI</name>
<reference evidence="4 5" key="1">
    <citation type="journal article" date="2018" name="Mol. Biol. Evol.">
        <title>Broad Genomic Sampling Reveals a Smut Pathogenic Ancestry of the Fungal Clade Ustilaginomycotina.</title>
        <authorList>
            <person name="Kijpornyongpan T."/>
            <person name="Mondo S.J."/>
            <person name="Barry K."/>
            <person name="Sandor L."/>
            <person name="Lee J."/>
            <person name="Lipzen A."/>
            <person name="Pangilinan J."/>
            <person name="LaButti K."/>
            <person name="Hainaut M."/>
            <person name="Henrissat B."/>
            <person name="Grigoriev I.V."/>
            <person name="Spatafora J.W."/>
            <person name="Aime M.C."/>
        </authorList>
    </citation>
    <scope>NUCLEOTIDE SEQUENCE [LARGE SCALE GENOMIC DNA]</scope>
    <source>
        <strain evidence="4 5">MCA 5214</strain>
    </source>
</reference>
<feature type="compositionally biased region" description="Low complexity" evidence="1">
    <location>
        <begin position="238"/>
        <end position="255"/>
    </location>
</feature>
<evidence type="ECO:0000313" key="5">
    <source>
        <dbReference type="Proteomes" id="UP000245884"/>
    </source>
</evidence>